<comment type="caution">
    <text evidence="1">The sequence shown here is derived from an EMBL/GenBank/DDBJ whole genome shotgun (WGS) entry which is preliminary data.</text>
</comment>
<dbReference type="RefSeq" id="WP_284131211.1">
    <property type="nucleotide sequence ID" value="NZ_JASKYM010000001.1"/>
</dbReference>
<evidence type="ECO:0008006" key="3">
    <source>
        <dbReference type="Google" id="ProtNLM"/>
    </source>
</evidence>
<keyword evidence="2" id="KW-1185">Reference proteome</keyword>
<name>A0ABT7E5M4_9FIRM</name>
<dbReference type="Proteomes" id="UP001301012">
    <property type="component" value="Unassembled WGS sequence"/>
</dbReference>
<protein>
    <recommendedName>
        <fullName evidence="3">Flavodoxin</fullName>
    </recommendedName>
</protein>
<accession>A0ABT7E5M4</accession>
<reference evidence="1 2" key="1">
    <citation type="submission" date="2023-05" db="EMBL/GenBank/DDBJ databases">
        <title>Rombocin, a short stable natural nisin variant, displays selective antimicrobial activity against Listeria monocytogenes and employs dual mode of action to kill target bacterial strains.</title>
        <authorList>
            <person name="Wambui J."/>
            <person name="Stephan R."/>
            <person name="Kuipers O.P."/>
        </authorList>
    </citation>
    <scope>NUCLEOTIDE SEQUENCE [LARGE SCALE GENOMIC DNA]</scope>
    <source>
        <strain evidence="1 2">RC002</strain>
    </source>
</reference>
<evidence type="ECO:0000313" key="2">
    <source>
        <dbReference type="Proteomes" id="UP001301012"/>
    </source>
</evidence>
<evidence type="ECO:0000313" key="1">
    <source>
        <dbReference type="EMBL" id="MDK2562229.1"/>
    </source>
</evidence>
<organism evidence="1 2">
    <name type="scientific">Romboutsia sedimentorum</name>
    <dbReference type="NCBI Taxonomy" id="1368474"/>
    <lineage>
        <taxon>Bacteria</taxon>
        <taxon>Bacillati</taxon>
        <taxon>Bacillota</taxon>
        <taxon>Clostridia</taxon>
        <taxon>Peptostreptococcales</taxon>
        <taxon>Peptostreptococcaceae</taxon>
        <taxon>Romboutsia</taxon>
    </lineage>
</organism>
<dbReference type="EMBL" id="JASKYM010000001">
    <property type="protein sequence ID" value="MDK2562229.1"/>
    <property type="molecule type" value="Genomic_DNA"/>
</dbReference>
<gene>
    <name evidence="1" type="ORF">QOZ84_01605</name>
</gene>
<sequence length="56" mass="6827">MNIYKKICYKVENFFIKRMSKTDLDFKVNMDRAIDYRTKKQMTKSNKRKNQSKIAS</sequence>
<proteinExistence type="predicted"/>